<dbReference type="InterPro" id="IPR051675">
    <property type="entry name" value="Endo/Exo/Phosphatase_dom_1"/>
</dbReference>
<dbReference type="Gene3D" id="3.10.560.10">
    <property type="entry name" value="Outer membrane lipoprotein wza domain like"/>
    <property type="match status" value="1"/>
</dbReference>
<dbReference type="SUPFAM" id="SSF47781">
    <property type="entry name" value="RuvA domain 2-like"/>
    <property type="match status" value="1"/>
</dbReference>
<dbReference type="GO" id="GO:0003677">
    <property type="term" value="F:DNA binding"/>
    <property type="evidence" value="ECO:0007669"/>
    <property type="project" value="UniProtKB-KW"/>
</dbReference>
<accession>A0A7X0Y0X1</accession>
<dbReference type="InterPro" id="IPR019554">
    <property type="entry name" value="Soluble_ligand-bd"/>
</dbReference>
<dbReference type="GO" id="GO:0015628">
    <property type="term" value="P:protein secretion by the type II secretion system"/>
    <property type="evidence" value="ECO:0007669"/>
    <property type="project" value="TreeGrafter"/>
</dbReference>
<feature type="transmembrane region" description="Helical" evidence="1">
    <location>
        <begin position="12"/>
        <end position="28"/>
    </location>
</feature>
<dbReference type="RefSeq" id="WP_185525225.1">
    <property type="nucleotide sequence ID" value="NZ_JAARWN010000001.1"/>
</dbReference>
<proteinExistence type="predicted"/>
<organism evidence="3 4">
    <name type="scientific">Listeria grandensis</name>
    <dbReference type="NCBI Taxonomy" id="1494963"/>
    <lineage>
        <taxon>Bacteria</taxon>
        <taxon>Bacillati</taxon>
        <taxon>Bacillota</taxon>
        <taxon>Bacilli</taxon>
        <taxon>Bacillales</taxon>
        <taxon>Listeriaceae</taxon>
        <taxon>Listeria</taxon>
    </lineage>
</organism>
<feature type="domain" description="Helix-hairpin-helix DNA-binding motif class 1" evidence="2">
    <location>
        <begin position="183"/>
        <end position="202"/>
    </location>
</feature>
<dbReference type="EMBL" id="JAARWN010000001">
    <property type="protein sequence ID" value="MBC1934903.1"/>
    <property type="molecule type" value="Genomic_DNA"/>
</dbReference>
<evidence type="ECO:0000313" key="3">
    <source>
        <dbReference type="EMBL" id="MBC1934903.1"/>
    </source>
</evidence>
<dbReference type="AlphaFoldDB" id="A0A7X0Y0X1"/>
<dbReference type="PANTHER" id="PTHR21180">
    <property type="entry name" value="ENDONUCLEASE/EXONUCLEASE/PHOSPHATASE FAMILY DOMAIN-CONTAINING PROTEIN 1"/>
    <property type="match status" value="1"/>
</dbReference>
<gene>
    <name evidence="3" type="ORF">HCA69_00905</name>
</gene>
<evidence type="ECO:0000259" key="2">
    <source>
        <dbReference type="SMART" id="SM00278"/>
    </source>
</evidence>
<keyword evidence="1" id="KW-1133">Transmembrane helix</keyword>
<comment type="caution">
    <text evidence="3">The sequence shown here is derived from an EMBL/GenBank/DDBJ whole genome shotgun (WGS) entry which is preliminary data.</text>
</comment>
<protein>
    <submittedName>
        <fullName evidence="3">ComEA family DNA-binding protein</fullName>
    </submittedName>
</protein>
<dbReference type="InterPro" id="IPR010994">
    <property type="entry name" value="RuvA_2-like"/>
</dbReference>
<dbReference type="SMART" id="SM00278">
    <property type="entry name" value="HhH1"/>
    <property type="match status" value="2"/>
</dbReference>
<keyword evidence="1" id="KW-0472">Membrane</keyword>
<dbReference type="GO" id="GO:0015627">
    <property type="term" value="C:type II protein secretion system complex"/>
    <property type="evidence" value="ECO:0007669"/>
    <property type="project" value="TreeGrafter"/>
</dbReference>
<feature type="domain" description="Helix-hairpin-helix DNA-binding motif class 1" evidence="2">
    <location>
        <begin position="153"/>
        <end position="172"/>
    </location>
</feature>
<keyword evidence="1" id="KW-0812">Transmembrane</keyword>
<evidence type="ECO:0000256" key="1">
    <source>
        <dbReference type="SAM" id="Phobius"/>
    </source>
</evidence>
<dbReference type="InterPro" id="IPR003583">
    <property type="entry name" value="Hlx-hairpin-Hlx_DNA-bd_motif"/>
</dbReference>
<dbReference type="PANTHER" id="PTHR21180:SF32">
    <property type="entry name" value="ENDONUCLEASE_EXONUCLEASE_PHOSPHATASE FAMILY DOMAIN-CONTAINING PROTEIN 1"/>
    <property type="match status" value="1"/>
</dbReference>
<evidence type="ECO:0000313" key="4">
    <source>
        <dbReference type="Proteomes" id="UP000535908"/>
    </source>
</evidence>
<dbReference type="Pfam" id="PF10531">
    <property type="entry name" value="SLBB"/>
    <property type="match status" value="1"/>
</dbReference>
<dbReference type="Gene3D" id="1.10.150.310">
    <property type="entry name" value="Tex RuvX-like domain-like"/>
    <property type="match status" value="1"/>
</dbReference>
<dbReference type="Pfam" id="PF12836">
    <property type="entry name" value="HHH_3"/>
    <property type="match status" value="1"/>
</dbReference>
<dbReference type="Proteomes" id="UP000535908">
    <property type="component" value="Unassembled WGS sequence"/>
</dbReference>
<keyword evidence="3" id="KW-0238">DNA-binding</keyword>
<reference evidence="3 4" key="1">
    <citation type="submission" date="2020-03" db="EMBL/GenBank/DDBJ databases">
        <title>Soil Listeria distribution.</title>
        <authorList>
            <person name="Liao J."/>
            <person name="Wiedmann M."/>
        </authorList>
    </citation>
    <scope>NUCLEOTIDE SEQUENCE [LARGE SCALE GENOMIC DNA]</scope>
    <source>
        <strain evidence="3 4">FSL L7-0741</strain>
    </source>
</reference>
<dbReference type="NCBIfam" id="TIGR00426">
    <property type="entry name" value="competence protein ComEA helix-hairpin-helix repeat region"/>
    <property type="match status" value="1"/>
</dbReference>
<dbReference type="InterPro" id="IPR004509">
    <property type="entry name" value="Competence_ComEA_HhH"/>
</dbReference>
<sequence>MMEKWQAYKKYIIAIGVLLVAVGLFFFAQDQEEQPVVPTSVAAKEEPTTKAEEAPEIAANKKLIVDVKGAVNKPGVYELAADSRVKDAILKAGGLSPEADVRLLNMAQKVTDEMVIYAGKVGEEGLQPVTTAGSDTTTSSDTQKININTADITALQTIPGIGAVKAQAILDYREKEGLFTTIQDLSKVSGIGAKTVERLSEHITVE</sequence>
<dbReference type="GO" id="GO:0006281">
    <property type="term" value="P:DNA repair"/>
    <property type="evidence" value="ECO:0007669"/>
    <property type="project" value="InterPro"/>
</dbReference>
<name>A0A7X0Y0X1_9LIST</name>